<keyword evidence="8" id="KW-0699">rRNA-binding</keyword>
<keyword evidence="3 8" id="KW-0507">mRNA processing</keyword>
<dbReference type="EMBL" id="JACHXV010000003">
    <property type="protein sequence ID" value="MBB3173241.1"/>
    <property type="molecule type" value="Genomic_DNA"/>
</dbReference>
<dbReference type="SMART" id="SM00535">
    <property type="entry name" value="RIBOc"/>
    <property type="match status" value="1"/>
</dbReference>
<dbReference type="GO" id="GO:0004525">
    <property type="term" value="F:ribonuclease III activity"/>
    <property type="evidence" value="ECO:0007669"/>
    <property type="project" value="UniProtKB-UniRule"/>
</dbReference>
<keyword evidence="8" id="KW-0460">Magnesium</keyword>
<reference evidence="12 13" key="1">
    <citation type="submission" date="2020-08" db="EMBL/GenBank/DDBJ databases">
        <title>Genomic Encyclopedia of Type Strains, Phase III (KMG-III): the genomes of soil and plant-associated and newly described type strains.</title>
        <authorList>
            <person name="Whitman W."/>
        </authorList>
    </citation>
    <scope>NUCLEOTIDE SEQUENCE [LARGE SCALE GENOMIC DNA]</scope>
    <source>
        <strain evidence="12 13">CECT 8088</strain>
    </source>
</reference>
<dbReference type="GO" id="GO:0003725">
    <property type="term" value="F:double-stranded RNA binding"/>
    <property type="evidence" value="ECO:0007669"/>
    <property type="project" value="TreeGrafter"/>
</dbReference>
<evidence type="ECO:0000259" key="11">
    <source>
        <dbReference type="PROSITE" id="PS50142"/>
    </source>
</evidence>
<dbReference type="SUPFAM" id="SSF54768">
    <property type="entry name" value="dsRNA-binding domain-like"/>
    <property type="match status" value="1"/>
</dbReference>
<dbReference type="PANTHER" id="PTHR11207:SF0">
    <property type="entry name" value="RIBONUCLEASE 3"/>
    <property type="match status" value="1"/>
</dbReference>
<keyword evidence="6 8" id="KW-0378">Hydrolase</keyword>
<feature type="binding site" evidence="8">
    <location>
        <position position="137"/>
    </location>
    <ligand>
        <name>Mg(2+)</name>
        <dbReference type="ChEBI" id="CHEBI:18420"/>
    </ligand>
</feature>
<sequence>MADVAPLPSPEQRIATLREVLGHEFARPELALEALTHRSVATPRRTHGRAPRPVRGAGSNERLEFVGDRVLGLLVAEWLAERYPDEQEGKLGPRHAQLVSRPVLAGIATSLGLPELIAIAAPEARSGVHRTDNVLADALEALLGAMFFDAGLDPARAFVRRAWEGAMEAQARPPKDPKTGLQEFLLGRGQKLPSYTLVSADGPSHAPHFLITARGGGKEATGEGRTKRAAETQAATNLLALLEAR</sequence>
<dbReference type="GO" id="GO:0006364">
    <property type="term" value="P:rRNA processing"/>
    <property type="evidence" value="ECO:0007669"/>
    <property type="project" value="UniProtKB-UniRule"/>
</dbReference>
<dbReference type="PANTHER" id="PTHR11207">
    <property type="entry name" value="RIBONUCLEASE III"/>
    <property type="match status" value="1"/>
</dbReference>
<feature type="binding site" evidence="8">
    <location>
        <position position="64"/>
    </location>
    <ligand>
        <name>Mg(2+)</name>
        <dbReference type="ChEBI" id="CHEBI:18420"/>
    </ligand>
</feature>
<dbReference type="GO" id="GO:0008033">
    <property type="term" value="P:tRNA processing"/>
    <property type="evidence" value="ECO:0007669"/>
    <property type="project" value="UniProtKB-KW"/>
</dbReference>
<comment type="function">
    <text evidence="8">Digests double-stranded RNA. Involved in the processing of primary rRNA transcript to yield the immediate precursors to the large and small rRNAs (23S and 16S). Processes some mRNAs, and tRNAs when they are encoded in the rRNA operon. Processes pre-crRNA and tracrRNA of type II CRISPR loci if present in the organism.</text>
</comment>
<dbReference type="Pfam" id="PF14622">
    <property type="entry name" value="Ribonucleas_3_3"/>
    <property type="match status" value="1"/>
</dbReference>
<comment type="catalytic activity">
    <reaction evidence="1 8">
        <text>Endonucleolytic cleavage to 5'-phosphomonoester.</text>
        <dbReference type="EC" id="3.1.26.3"/>
    </reaction>
</comment>
<comment type="subunit">
    <text evidence="8">Homodimer.</text>
</comment>
<dbReference type="InterPro" id="IPR036389">
    <property type="entry name" value="RNase_III_sf"/>
</dbReference>
<dbReference type="GO" id="GO:0019843">
    <property type="term" value="F:rRNA binding"/>
    <property type="evidence" value="ECO:0007669"/>
    <property type="project" value="UniProtKB-KW"/>
</dbReference>
<keyword evidence="8" id="KW-0963">Cytoplasm</keyword>
<dbReference type="AlphaFoldDB" id="A0A839V145"/>
<feature type="binding site" evidence="8">
    <location>
        <position position="140"/>
    </location>
    <ligand>
        <name>Mg(2+)</name>
        <dbReference type="ChEBI" id="CHEBI:18420"/>
    </ligand>
</feature>
<keyword evidence="13" id="KW-1185">Reference proteome</keyword>
<name>A0A839V145_9PROT</name>
<dbReference type="InterPro" id="IPR000999">
    <property type="entry name" value="RNase_III_dom"/>
</dbReference>
<comment type="subcellular location">
    <subcellularLocation>
        <location evidence="8">Cytoplasm</location>
    </subcellularLocation>
</comment>
<evidence type="ECO:0000313" key="13">
    <source>
        <dbReference type="Proteomes" id="UP000557688"/>
    </source>
</evidence>
<dbReference type="PROSITE" id="PS50142">
    <property type="entry name" value="RNASE_3_2"/>
    <property type="match status" value="1"/>
</dbReference>
<keyword evidence="8" id="KW-0479">Metal-binding</keyword>
<dbReference type="GO" id="GO:0005737">
    <property type="term" value="C:cytoplasm"/>
    <property type="evidence" value="ECO:0007669"/>
    <property type="project" value="UniProtKB-SubCell"/>
</dbReference>
<dbReference type="InterPro" id="IPR011907">
    <property type="entry name" value="RNase_III"/>
</dbReference>
<evidence type="ECO:0000256" key="2">
    <source>
        <dbReference type="ARBA" id="ARBA00010183"/>
    </source>
</evidence>
<dbReference type="SMART" id="SM00358">
    <property type="entry name" value="DSRM"/>
    <property type="match status" value="1"/>
</dbReference>
<evidence type="ECO:0000256" key="8">
    <source>
        <dbReference type="HAMAP-Rule" id="MF_00104"/>
    </source>
</evidence>
<feature type="region of interest" description="Disordered" evidence="9">
    <location>
        <begin position="38"/>
        <end position="58"/>
    </location>
</feature>
<evidence type="ECO:0000313" key="12">
    <source>
        <dbReference type="EMBL" id="MBB3173241.1"/>
    </source>
</evidence>
<comment type="similarity">
    <text evidence="2">Belongs to the ribonuclease III family.</text>
</comment>
<keyword evidence="5 8" id="KW-0255">Endonuclease</keyword>
<dbReference type="EC" id="3.1.26.3" evidence="8"/>
<keyword evidence="8" id="KW-0819">tRNA processing</keyword>
<gene>
    <name evidence="8" type="primary">rnc</name>
    <name evidence="12" type="ORF">FHR90_001059</name>
</gene>
<dbReference type="GO" id="GO:0010468">
    <property type="term" value="P:regulation of gene expression"/>
    <property type="evidence" value="ECO:0007669"/>
    <property type="project" value="TreeGrafter"/>
</dbReference>
<evidence type="ECO:0000256" key="7">
    <source>
        <dbReference type="ARBA" id="ARBA00022884"/>
    </source>
</evidence>
<dbReference type="NCBIfam" id="TIGR02191">
    <property type="entry name" value="RNaseIII"/>
    <property type="match status" value="1"/>
</dbReference>
<keyword evidence="4 8" id="KW-0540">Nuclease</keyword>
<evidence type="ECO:0000256" key="4">
    <source>
        <dbReference type="ARBA" id="ARBA00022722"/>
    </source>
</evidence>
<dbReference type="Gene3D" id="3.30.160.20">
    <property type="match status" value="1"/>
</dbReference>
<evidence type="ECO:0000256" key="3">
    <source>
        <dbReference type="ARBA" id="ARBA00022664"/>
    </source>
</evidence>
<dbReference type="PROSITE" id="PS00517">
    <property type="entry name" value="RNASE_3_1"/>
    <property type="match status" value="1"/>
</dbReference>
<organism evidence="12 13">
    <name type="scientific">Endobacter medicaginis</name>
    <dbReference type="NCBI Taxonomy" id="1181271"/>
    <lineage>
        <taxon>Bacteria</taxon>
        <taxon>Pseudomonadati</taxon>
        <taxon>Pseudomonadota</taxon>
        <taxon>Alphaproteobacteria</taxon>
        <taxon>Acetobacterales</taxon>
        <taxon>Acetobacteraceae</taxon>
        <taxon>Endobacter</taxon>
    </lineage>
</organism>
<dbReference type="Gene3D" id="1.10.1520.10">
    <property type="entry name" value="Ribonuclease III domain"/>
    <property type="match status" value="1"/>
</dbReference>
<dbReference type="Proteomes" id="UP000557688">
    <property type="component" value="Unassembled WGS sequence"/>
</dbReference>
<evidence type="ECO:0000256" key="5">
    <source>
        <dbReference type="ARBA" id="ARBA00022759"/>
    </source>
</evidence>
<dbReference type="GO" id="GO:0006397">
    <property type="term" value="P:mRNA processing"/>
    <property type="evidence" value="ECO:0007669"/>
    <property type="project" value="UniProtKB-UniRule"/>
</dbReference>
<evidence type="ECO:0000256" key="1">
    <source>
        <dbReference type="ARBA" id="ARBA00000109"/>
    </source>
</evidence>
<dbReference type="SUPFAM" id="SSF69065">
    <property type="entry name" value="RNase III domain-like"/>
    <property type="match status" value="1"/>
</dbReference>
<feature type="active site" evidence="8">
    <location>
        <position position="140"/>
    </location>
</feature>
<evidence type="ECO:0000259" key="10">
    <source>
        <dbReference type="PROSITE" id="PS50137"/>
    </source>
</evidence>
<proteinExistence type="inferred from homology"/>
<dbReference type="PROSITE" id="PS50137">
    <property type="entry name" value="DS_RBD"/>
    <property type="match status" value="1"/>
</dbReference>
<dbReference type="CDD" id="cd10845">
    <property type="entry name" value="DSRM_RNAse_III_family"/>
    <property type="match status" value="1"/>
</dbReference>
<dbReference type="RefSeq" id="WP_246330040.1">
    <property type="nucleotide sequence ID" value="NZ_JABXXQ010000179.1"/>
</dbReference>
<accession>A0A839V145</accession>
<feature type="domain" description="DRBM" evidence="10">
    <location>
        <begin position="176"/>
        <end position="244"/>
    </location>
</feature>
<keyword evidence="7 8" id="KW-0694">RNA-binding</keyword>
<dbReference type="InterPro" id="IPR014720">
    <property type="entry name" value="dsRBD_dom"/>
</dbReference>
<comment type="cofactor">
    <cofactor evidence="8">
        <name>Mg(2+)</name>
        <dbReference type="ChEBI" id="CHEBI:18420"/>
    </cofactor>
</comment>
<feature type="domain" description="RNase III" evidence="11">
    <location>
        <begin position="14"/>
        <end position="151"/>
    </location>
</feature>
<evidence type="ECO:0000256" key="6">
    <source>
        <dbReference type="ARBA" id="ARBA00022801"/>
    </source>
</evidence>
<protein>
    <recommendedName>
        <fullName evidence="8">Ribonuclease 3</fullName>
        <ecNumber evidence="8">3.1.26.3</ecNumber>
    </recommendedName>
    <alternativeName>
        <fullName evidence="8">Ribonuclease III</fullName>
        <shortName evidence="8">RNase III</shortName>
    </alternativeName>
</protein>
<comment type="caution">
    <text evidence="12">The sequence shown here is derived from an EMBL/GenBank/DDBJ whole genome shotgun (WGS) entry which is preliminary data.</text>
</comment>
<dbReference type="GO" id="GO:0046872">
    <property type="term" value="F:metal ion binding"/>
    <property type="evidence" value="ECO:0007669"/>
    <property type="project" value="UniProtKB-KW"/>
</dbReference>
<evidence type="ECO:0000256" key="9">
    <source>
        <dbReference type="SAM" id="MobiDB-lite"/>
    </source>
</evidence>
<keyword evidence="8" id="KW-0698">rRNA processing</keyword>
<feature type="active site" evidence="8">
    <location>
        <position position="68"/>
    </location>
</feature>
<dbReference type="Pfam" id="PF00035">
    <property type="entry name" value="dsrm"/>
    <property type="match status" value="1"/>
</dbReference>
<dbReference type="HAMAP" id="MF_00104">
    <property type="entry name" value="RNase_III"/>
    <property type="match status" value="1"/>
</dbReference>
<dbReference type="CDD" id="cd00593">
    <property type="entry name" value="RIBOc"/>
    <property type="match status" value="1"/>
</dbReference>